<protein>
    <recommendedName>
        <fullName evidence="3">Zinc-ribbon domain-containing protein</fullName>
    </recommendedName>
</protein>
<gene>
    <name evidence="1" type="ORF">Van01_16140</name>
</gene>
<accession>A0ABQ4HRX2</accession>
<keyword evidence="2" id="KW-1185">Reference proteome</keyword>
<evidence type="ECO:0000313" key="2">
    <source>
        <dbReference type="Proteomes" id="UP000647017"/>
    </source>
</evidence>
<comment type="caution">
    <text evidence="1">The sequence shown here is derived from an EMBL/GenBank/DDBJ whole genome shotgun (WGS) entry which is preliminary data.</text>
</comment>
<proteinExistence type="predicted"/>
<sequence>MRLTMCGDRGDEAASWTAEQRRYVAFEINGEAPVVCRRCWVRAVPHRAYLPSVSVWWAPLELLNPSGCGQKALTAVTAG</sequence>
<reference evidence="1 2" key="1">
    <citation type="submission" date="2021-01" db="EMBL/GenBank/DDBJ databases">
        <title>Whole genome shotgun sequence of Verrucosispora andamanensis NBRC 109075.</title>
        <authorList>
            <person name="Komaki H."/>
            <person name="Tamura T."/>
        </authorList>
    </citation>
    <scope>NUCLEOTIDE SEQUENCE [LARGE SCALE GENOMIC DNA]</scope>
    <source>
        <strain evidence="1 2">NBRC 109075</strain>
    </source>
</reference>
<dbReference type="EMBL" id="BOOZ01000006">
    <property type="protein sequence ID" value="GIJ08400.1"/>
    <property type="molecule type" value="Genomic_DNA"/>
</dbReference>
<evidence type="ECO:0000313" key="1">
    <source>
        <dbReference type="EMBL" id="GIJ08400.1"/>
    </source>
</evidence>
<evidence type="ECO:0008006" key="3">
    <source>
        <dbReference type="Google" id="ProtNLM"/>
    </source>
</evidence>
<name>A0ABQ4HRX2_9ACTN</name>
<organism evidence="1 2">
    <name type="scientific">Micromonospora andamanensis</name>
    <dbReference type="NCBI Taxonomy" id="1287068"/>
    <lineage>
        <taxon>Bacteria</taxon>
        <taxon>Bacillati</taxon>
        <taxon>Actinomycetota</taxon>
        <taxon>Actinomycetes</taxon>
        <taxon>Micromonosporales</taxon>
        <taxon>Micromonosporaceae</taxon>
        <taxon>Micromonospora</taxon>
    </lineage>
</organism>
<dbReference type="Proteomes" id="UP000647017">
    <property type="component" value="Unassembled WGS sequence"/>
</dbReference>